<dbReference type="HAMAP" id="MF_01930">
    <property type="entry name" value="PurN"/>
    <property type="match status" value="1"/>
</dbReference>
<dbReference type="GO" id="GO:0004644">
    <property type="term" value="F:phosphoribosylglycinamide formyltransferase activity"/>
    <property type="evidence" value="ECO:0007669"/>
    <property type="project" value="UniProtKB-UniRule"/>
</dbReference>
<comment type="pathway">
    <text evidence="1 4">Purine metabolism; IMP biosynthesis via de novo pathway; N(2)-formyl-N(1)-(5-phospho-D-ribosyl)glycinamide from N(1)-(5-phospho-D-ribosyl)glycinamide (10-formyl THF route): step 1/1.</text>
</comment>
<dbReference type="CDD" id="cd08645">
    <property type="entry name" value="FMT_core_GART"/>
    <property type="match status" value="1"/>
</dbReference>
<evidence type="ECO:0000256" key="3">
    <source>
        <dbReference type="ARBA" id="ARBA00022755"/>
    </source>
</evidence>
<reference evidence="6 7" key="1">
    <citation type="submission" date="2018-08" db="EMBL/GenBank/DDBJ databases">
        <title>A genome reference for cultivated species of the human gut microbiota.</title>
        <authorList>
            <person name="Zou Y."/>
            <person name="Xue W."/>
            <person name="Luo G."/>
        </authorList>
    </citation>
    <scope>NUCLEOTIDE SEQUENCE [LARGE SCALE GENOMIC DNA]</scope>
    <source>
        <strain evidence="6 7">AM40-30BH</strain>
    </source>
</reference>
<comment type="function">
    <text evidence="4">Catalyzes the transfer of a formyl group from 10-formyltetrahydrofolate to 5-phospho-ribosyl-glycinamide (GAR), producing 5-phospho-ribosyl-N-formylglycinamide (FGAR) and tetrahydrofolate.</text>
</comment>
<evidence type="ECO:0000256" key="2">
    <source>
        <dbReference type="ARBA" id="ARBA00022679"/>
    </source>
</evidence>
<evidence type="ECO:0000313" key="7">
    <source>
        <dbReference type="Proteomes" id="UP000284379"/>
    </source>
</evidence>
<dbReference type="EMBL" id="QSGO01000004">
    <property type="protein sequence ID" value="RHB36331.1"/>
    <property type="molecule type" value="Genomic_DNA"/>
</dbReference>
<dbReference type="AlphaFoldDB" id="A0A413VRZ6"/>
<dbReference type="RefSeq" id="WP_122201145.1">
    <property type="nucleotide sequence ID" value="NZ_CABJFV010000004.1"/>
</dbReference>
<dbReference type="PANTHER" id="PTHR43369:SF2">
    <property type="entry name" value="PHOSPHORIBOSYLGLYCINAMIDE FORMYLTRANSFERASE"/>
    <property type="match status" value="1"/>
</dbReference>
<accession>A0A413VRZ6</accession>
<gene>
    <name evidence="4 6" type="primary">purN</name>
    <name evidence="6" type="ORF">DW888_06740</name>
</gene>
<proteinExistence type="inferred from homology"/>
<comment type="caution">
    <text evidence="6">The sequence shown here is derived from an EMBL/GenBank/DDBJ whole genome shotgun (WGS) entry which is preliminary data.</text>
</comment>
<dbReference type="EC" id="2.1.2.2" evidence="4"/>
<comment type="catalytic activity">
    <reaction evidence="4">
        <text>N(1)-(5-phospho-beta-D-ribosyl)glycinamide + (6R)-10-formyltetrahydrofolate = N(2)-formyl-N(1)-(5-phospho-beta-D-ribosyl)glycinamide + (6S)-5,6,7,8-tetrahydrofolate + H(+)</text>
        <dbReference type="Rhea" id="RHEA:15053"/>
        <dbReference type="ChEBI" id="CHEBI:15378"/>
        <dbReference type="ChEBI" id="CHEBI:57453"/>
        <dbReference type="ChEBI" id="CHEBI:143788"/>
        <dbReference type="ChEBI" id="CHEBI:147286"/>
        <dbReference type="ChEBI" id="CHEBI:195366"/>
        <dbReference type="EC" id="2.1.2.2"/>
    </reaction>
</comment>
<feature type="binding site" evidence="4">
    <location>
        <begin position="30"/>
        <end position="32"/>
    </location>
    <ligand>
        <name>N(1)-(5-phospho-beta-D-ribosyl)glycinamide</name>
        <dbReference type="ChEBI" id="CHEBI:143788"/>
    </ligand>
</feature>
<dbReference type="InterPro" id="IPR036477">
    <property type="entry name" value="Formyl_transf_N_sf"/>
</dbReference>
<dbReference type="GO" id="GO:0006189">
    <property type="term" value="P:'de novo' IMP biosynthetic process"/>
    <property type="evidence" value="ECO:0007669"/>
    <property type="project" value="UniProtKB-UniRule"/>
</dbReference>
<feature type="domain" description="Formyl transferase N-terminal" evidence="5">
    <location>
        <begin position="20"/>
        <end position="200"/>
    </location>
</feature>
<evidence type="ECO:0000259" key="5">
    <source>
        <dbReference type="Pfam" id="PF00551"/>
    </source>
</evidence>
<comment type="caution">
    <text evidence="4">Lacks conserved residue(s) required for the propagation of feature annotation.</text>
</comment>
<evidence type="ECO:0000256" key="1">
    <source>
        <dbReference type="ARBA" id="ARBA00005054"/>
    </source>
</evidence>
<organism evidence="6 7">
    <name type="scientific">Bacteroides nordii</name>
    <dbReference type="NCBI Taxonomy" id="291645"/>
    <lineage>
        <taxon>Bacteria</taxon>
        <taxon>Pseudomonadati</taxon>
        <taxon>Bacteroidota</taxon>
        <taxon>Bacteroidia</taxon>
        <taxon>Bacteroidales</taxon>
        <taxon>Bacteroidaceae</taxon>
        <taxon>Bacteroides</taxon>
    </lineage>
</organism>
<dbReference type="InterPro" id="IPR004607">
    <property type="entry name" value="GART"/>
</dbReference>
<keyword evidence="3 4" id="KW-0658">Purine biosynthesis</keyword>
<dbReference type="SUPFAM" id="SSF53328">
    <property type="entry name" value="Formyltransferase"/>
    <property type="match status" value="1"/>
</dbReference>
<dbReference type="InterPro" id="IPR002376">
    <property type="entry name" value="Formyl_transf_N"/>
</dbReference>
<feature type="binding site" evidence="4">
    <location>
        <position position="120"/>
    </location>
    <ligand>
        <name>(6R)-10-formyltetrahydrofolate</name>
        <dbReference type="ChEBI" id="CHEBI:195366"/>
    </ligand>
</feature>
<protein>
    <recommendedName>
        <fullName evidence="4">Phosphoribosylglycinamide formyltransferase</fullName>
        <ecNumber evidence="4">2.1.2.2</ecNumber>
    </recommendedName>
    <alternativeName>
        <fullName evidence="4">5'-phosphoribosylglycinamide transformylase</fullName>
    </alternativeName>
    <alternativeName>
        <fullName evidence="4">GAR transformylase</fullName>
        <shortName evidence="4">GART</shortName>
    </alternativeName>
</protein>
<keyword evidence="2 4" id="KW-0808">Transferase</keyword>
<dbReference type="PANTHER" id="PTHR43369">
    <property type="entry name" value="PHOSPHORIBOSYLGLYCINAMIDE FORMYLTRANSFERASE"/>
    <property type="match status" value="1"/>
</dbReference>
<feature type="active site" description="Proton donor" evidence="4">
    <location>
        <position position="122"/>
    </location>
</feature>
<name>A0A413VRZ6_9BACE</name>
<evidence type="ECO:0000313" key="6">
    <source>
        <dbReference type="EMBL" id="RHB36331.1"/>
    </source>
</evidence>
<dbReference type="UniPathway" id="UPA00074">
    <property type="reaction ID" value="UER00126"/>
</dbReference>
<feature type="site" description="Raises pKa of active site His" evidence="4">
    <location>
        <position position="163"/>
    </location>
</feature>
<dbReference type="Proteomes" id="UP000284379">
    <property type="component" value="Unassembled WGS sequence"/>
</dbReference>
<comment type="similarity">
    <text evidence="4">Belongs to the GART family.</text>
</comment>
<sequence length="206" mass="23295">MHSFAHFSLFCAENRLIMKKNIAIFASGSGTNAENIIRYLQENDFIRVALVLSNRSDAYVLERANRLKVPSKVFLKDDWISGEQILALLREYNIDFIVLAGFLVRVPDVLLHAYPDKIINIHPALLPNFGGKGMYGDRVHEAVVTAGEKESGITIHYINEHYDEGNTIFQAKCPVLPEDSPADVAKKVHSLEYEYYPQVIEKLLSC</sequence>
<dbReference type="NCBIfam" id="TIGR00639">
    <property type="entry name" value="PurN"/>
    <property type="match status" value="1"/>
</dbReference>
<dbReference type="GO" id="GO:0005829">
    <property type="term" value="C:cytosol"/>
    <property type="evidence" value="ECO:0007669"/>
    <property type="project" value="TreeGrafter"/>
</dbReference>
<evidence type="ECO:0000256" key="4">
    <source>
        <dbReference type="HAMAP-Rule" id="MF_01930"/>
    </source>
</evidence>
<dbReference type="Gene3D" id="3.40.50.170">
    <property type="entry name" value="Formyl transferase, N-terminal domain"/>
    <property type="match status" value="1"/>
</dbReference>
<dbReference type="Pfam" id="PF00551">
    <property type="entry name" value="Formyl_trans_N"/>
    <property type="match status" value="1"/>
</dbReference>